<reference evidence="2 3" key="1">
    <citation type="submission" date="2020-08" db="EMBL/GenBank/DDBJ databases">
        <title>Genomic Encyclopedia of Type Strains, Phase IV (KMG-IV): sequencing the most valuable type-strain genomes for metagenomic binning, comparative biology and taxonomic classification.</title>
        <authorList>
            <person name="Goeker M."/>
        </authorList>
    </citation>
    <scope>NUCLEOTIDE SEQUENCE [LARGE SCALE GENOMIC DNA]</scope>
    <source>
        <strain evidence="2 3">DSM 27203</strain>
    </source>
</reference>
<keyword evidence="1" id="KW-0732">Signal</keyword>
<evidence type="ECO:0000256" key="1">
    <source>
        <dbReference type="SAM" id="SignalP"/>
    </source>
</evidence>
<dbReference type="PIRSF" id="PIRSF032038">
    <property type="entry name" value="UCP023238"/>
    <property type="match status" value="1"/>
</dbReference>
<dbReference type="AlphaFoldDB" id="A0A840YVA2"/>
<feature type="signal peptide" evidence="1">
    <location>
        <begin position="1"/>
        <end position="25"/>
    </location>
</feature>
<dbReference type="RefSeq" id="WP_345574210.1">
    <property type="nucleotide sequence ID" value="NZ_BAABIF010000004.1"/>
</dbReference>
<evidence type="ECO:0000313" key="3">
    <source>
        <dbReference type="Proteomes" id="UP000554342"/>
    </source>
</evidence>
<comment type="caution">
    <text evidence="2">The sequence shown here is derived from an EMBL/GenBank/DDBJ whole genome shotgun (WGS) entry which is preliminary data.</text>
</comment>
<keyword evidence="3" id="KW-1185">Reference proteome</keyword>
<evidence type="ECO:0000313" key="2">
    <source>
        <dbReference type="EMBL" id="MBB5717621.1"/>
    </source>
</evidence>
<gene>
    <name evidence="2" type="ORF">FHR23_000528</name>
</gene>
<sequence>MQRQIRNTFVLVMGLGLLSPHLAAAQNKSDERSQLFDQAVACRKIADSDQRLACYDRTVGALDAAQKKDEVYIVDRDQVHKARKSLFGFSLPKIKLFGGDKDQIDHITTIVTGISHDQNNRMIFTVKGGAKWHQIGDRVVVGVRPGTQVTIKTAAFGSYFADFKGSSSMRVQRVK</sequence>
<organism evidence="2 3">
    <name type="scientific">Stakelama sediminis</name>
    <dbReference type="NCBI Taxonomy" id="463200"/>
    <lineage>
        <taxon>Bacteria</taxon>
        <taxon>Pseudomonadati</taxon>
        <taxon>Pseudomonadota</taxon>
        <taxon>Alphaproteobacteria</taxon>
        <taxon>Sphingomonadales</taxon>
        <taxon>Sphingomonadaceae</taxon>
        <taxon>Stakelama</taxon>
    </lineage>
</organism>
<dbReference type="Proteomes" id="UP000554342">
    <property type="component" value="Unassembled WGS sequence"/>
</dbReference>
<name>A0A840YVA2_9SPHN</name>
<protein>
    <submittedName>
        <fullName evidence="2">Uncharacterized protein</fullName>
    </submittedName>
</protein>
<dbReference type="InterPro" id="IPR016987">
    <property type="entry name" value="UCP023238"/>
</dbReference>
<dbReference type="EMBL" id="JACIJI010000001">
    <property type="protein sequence ID" value="MBB5717621.1"/>
    <property type="molecule type" value="Genomic_DNA"/>
</dbReference>
<accession>A0A840YVA2</accession>
<proteinExistence type="predicted"/>
<feature type="chain" id="PRO_5032382570" evidence="1">
    <location>
        <begin position="26"/>
        <end position="175"/>
    </location>
</feature>